<gene>
    <name evidence="1" type="ORF">LTR36_010343</name>
</gene>
<dbReference type="EMBL" id="JAVFHQ010000082">
    <property type="protein sequence ID" value="KAK4539809.1"/>
    <property type="molecule type" value="Genomic_DNA"/>
</dbReference>
<accession>A0AAV9J5A2</accession>
<evidence type="ECO:0000313" key="1">
    <source>
        <dbReference type="EMBL" id="KAK4539809.1"/>
    </source>
</evidence>
<sequence length="108" mass="11538">MSGKTCTDTGGVTYGILCATRFSGIVITNSGKKFLLERDEDFEQIEAEMRGGREKRDYTGTFDNCAGFCDTYDKASCGGVGFQGGYCMAYDTVTGTFSSGNGVAALRQ</sequence>
<name>A0AAV9J5A2_9PEZI</name>
<evidence type="ECO:0000313" key="2">
    <source>
        <dbReference type="Proteomes" id="UP001324427"/>
    </source>
</evidence>
<dbReference type="AlphaFoldDB" id="A0AAV9J5A2"/>
<protein>
    <submittedName>
        <fullName evidence="1">Uncharacterized protein</fullName>
    </submittedName>
</protein>
<proteinExistence type="predicted"/>
<keyword evidence="2" id="KW-1185">Reference proteome</keyword>
<comment type="caution">
    <text evidence="1">The sequence shown here is derived from an EMBL/GenBank/DDBJ whole genome shotgun (WGS) entry which is preliminary data.</text>
</comment>
<dbReference type="Proteomes" id="UP001324427">
    <property type="component" value="Unassembled WGS sequence"/>
</dbReference>
<reference evidence="1 2" key="1">
    <citation type="submission" date="2021-11" db="EMBL/GenBank/DDBJ databases">
        <title>Black yeast isolated from Biological Soil Crust.</title>
        <authorList>
            <person name="Kurbessoian T."/>
        </authorList>
    </citation>
    <scope>NUCLEOTIDE SEQUENCE [LARGE SCALE GENOMIC DNA]</scope>
    <source>
        <strain evidence="1 2">CCFEE 5522</strain>
    </source>
</reference>
<organism evidence="1 2">
    <name type="scientific">Oleoguttula mirabilis</name>
    <dbReference type="NCBI Taxonomy" id="1507867"/>
    <lineage>
        <taxon>Eukaryota</taxon>
        <taxon>Fungi</taxon>
        <taxon>Dikarya</taxon>
        <taxon>Ascomycota</taxon>
        <taxon>Pezizomycotina</taxon>
        <taxon>Dothideomycetes</taxon>
        <taxon>Dothideomycetidae</taxon>
        <taxon>Mycosphaerellales</taxon>
        <taxon>Teratosphaeriaceae</taxon>
        <taxon>Oleoguttula</taxon>
    </lineage>
</organism>